<comment type="subcellular location">
    <subcellularLocation>
        <location evidence="1">Cell membrane</location>
        <topology evidence="1">Multi-pass membrane protein</topology>
    </subcellularLocation>
</comment>
<evidence type="ECO:0000256" key="7">
    <source>
        <dbReference type="ARBA" id="ARBA00023224"/>
    </source>
</evidence>
<dbReference type="Pfam" id="PF02743">
    <property type="entry name" value="dCache_1"/>
    <property type="match status" value="1"/>
</dbReference>
<gene>
    <name evidence="14" type="ORF">ACFFJG_16975</name>
</gene>
<dbReference type="EMBL" id="JBHLXH010000002">
    <property type="protein sequence ID" value="MFC0224182.1"/>
    <property type="molecule type" value="Genomic_DNA"/>
</dbReference>
<keyword evidence="7 9" id="KW-0807">Transducer</keyword>
<keyword evidence="3" id="KW-0145">Chemotaxis</keyword>
<dbReference type="InterPro" id="IPR033479">
    <property type="entry name" value="dCache_1"/>
</dbReference>
<evidence type="ECO:0000256" key="2">
    <source>
        <dbReference type="ARBA" id="ARBA00022475"/>
    </source>
</evidence>
<evidence type="ECO:0000256" key="8">
    <source>
        <dbReference type="ARBA" id="ARBA00029447"/>
    </source>
</evidence>
<comment type="similarity">
    <text evidence="8">Belongs to the methyl-accepting chemotaxis (MCP) protein family.</text>
</comment>
<evidence type="ECO:0000313" key="15">
    <source>
        <dbReference type="Proteomes" id="UP001589698"/>
    </source>
</evidence>
<reference evidence="14 15" key="1">
    <citation type="submission" date="2024-09" db="EMBL/GenBank/DDBJ databases">
        <authorList>
            <person name="Sun Q."/>
            <person name="Mori K."/>
        </authorList>
    </citation>
    <scope>NUCLEOTIDE SEQUENCE [LARGE SCALE GENOMIC DNA]</scope>
    <source>
        <strain evidence="14 15">CCM 8654</strain>
    </source>
</reference>
<comment type="caution">
    <text evidence="14">The sequence shown here is derived from an EMBL/GenBank/DDBJ whole genome shotgun (WGS) entry which is preliminary data.</text>
</comment>
<dbReference type="PANTHER" id="PTHR32089">
    <property type="entry name" value="METHYL-ACCEPTING CHEMOTAXIS PROTEIN MCPB"/>
    <property type="match status" value="1"/>
</dbReference>
<dbReference type="PANTHER" id="PTHR32089:SF112">
    <property type="entry name" value="LYSOZYME-LIKE PROTEIN-RELATED"/>
    <property type="match status" value="1"/>
</dbReference>
<evidence type="ECO:0000313" key="14">
    <source>
        <dbReference type="EMBL" id="MFC0224182.1"/>
    </source>
</evidence>
<dbReference type="InterPro" id="IPR004090">
    <property type="entry name" value="Chemotax_Me-accpt_rcpt"/>
</dbReference>
<keyword evidence="15" id="KW-1185">Reference proteome</keyword>
<evidence type="ECO:0000256" key="4">
    <source>
        <dbReference type="ARBA" id="ARBA00022692"/>
    </source>
</evidence>
<feature type="domain" description="HAMP" evidence="13">
    <location>
        <begin position="350"/>
        <end position="404"/>
    </location>
</feature>
<protein>
    <submittedName>
        <fullName evidence="14">Methyl-accepting chemotaxis protein</fullName>
    </submittedName>
</protein>
<dbReference type="CDD" id="cd12913">
    <property type="entry name" value="PDC1_MCP_like"/>
    <property type="match status" value="1"/>
</dbReference>
<dbReference type="SMART" id="SM00304">
    <property type="entry name" value="HAMP"/>
    <property type="match status" value="2"/>
</dbReference>
<dbReference type="Gene3D" id="1.10.287.950">
    <property type="entry name" value="Methyl-accepting chemotaxis protein"/>
    <property type="match status" value="1"/>
</dbReference>
<dbReference type="PRINTS" id="PR00260">
    <property type="entry name" value="CHEMTRNSDUCR"/>
</dbReference>
<evidence type="ECO:0000256" key="11">
    <source>
        <dbReference type="SAM" id="Phobius"/>
    </source>
</evidence>
<feature type="region of interest" description="Disordered" evidence="10">
    <location>
        <begin position="424"/>
        <end position="447"/>
    </location>
</feature>
<dbReference type="Pfam" id="PF00015">
    <property type="entry name" value="MCPsignal"/>
    <property type="match status" value="1"/>
</dbReference>
<sequence length="670" mass="70595">MTSVVDSPVRARLRLRSIRVRLVLTVLAVVTAILVPLTLVSTVRTSDLATDDAQEYTRALASGEAVKVDLQITAALDTVRTLASTFESLHASGDATRPELTRILRATLDQHPEFLGVSTGWEPDAFDGEDARFANTPGNDQTGRFIPYWYRDDAGLHLTPLTDYDTPGVGDWYLVPKKTGKETVVDPYSYEINGEQVLMTTAVAPIMIDGAFAGVVTADFGLDALSEGIADVRPYDTGYAALLSGSGVVVAHPDSDQAGTSVTGATLQRVEEAASSDRSVVVTRDDPYLHDEAITVYQPVELGTESTWVLAVSAPSSSVLQEAHSLRRLFLLLGLLGLLVAAGLAWLTARSVTRPIIGLRNRLAEIASGDGDLTQRVDETRADEIGELGAQFNRFTDKIAELVVRIQERAGSLSASAGQLSQVSERLSEGARQTAEETGEASANVGEVSHSVSSVAAGAEQMGASIREISASASDAAAFGGRAVEQARQTERTVTRLGEASQQIGEMVKVINSIADQTNLLALNATIEAARAGDAGKGFAVVAGEVKDLAQETARATERIVGIVTDLQSETRQAVGAIGDITATIDQVNHFQTTIAAAVEEQSATSNEMSRGAAHAASRAGDIDRVVSRVAAGTEATTRSSAETGQAAHEIAAMAADLNELAGTFRVSTH</sequence>
<feature type="transmembrane region" description="Helical" evidence="11">
    <location>
        <begin position="20"/>
        <end position="40"/>
    </location>
</feature>
<dbReference type="SUPFAM" id="SSF58104">
    <property type="entry name" value="Methyl-accepting chemotaxis protein (MCP) signaling domain"/>
    <property type="match status" value="1"/>
</dbReference>
<evidence type="ECO:0000256" key="5">
    <source>
        <dbReference type="ARBA" id="ARBA00022989"/>
    </source>
</evidence>
<feature type="domain" description="Methyl-accepting transducer" evidence="12">
    <location>
        <begin position="409"/>
        <end position="645"/>
    </location>
</feature>
<proteinExistence type="inferred from homology"/>
<dbReference type="Pfam" id="PF00672">
    <property type="entry name" value="HAMP"/>
    <property type="match status" value="1"/>
</dbReference>
<keyword evidence="5 11" id="KW-1133">Transmembrane helix</keyword>
<dbReference type="InterPro" id="IPR003660">
    <property type="entry name" value="HAMP_dom"/>
</dbReference>
<dbReference type="Gene3D" id="3.30.450.20">
    <property type="entry name" value="PAS domain"/>
    <property type="match status" value="2"/>
</dbReference>
<keyword evidence="2" id="KW-1003">Cell membrane</keyword>
<dbReference type="InterPro" id="IPR004089">
    <property type="entry name" value="MCPsignal_dom"/>
</dbReference>
<evidence type="ECO:0000256" key="3">
    <source>
        <dbReference type="ARBA" id="ARBA00022500"/>
    </source>
</evidence>
<evidence type="ECO:0000256" key="9">
    <source>
        <dbReference type="PROSITE-ProRule" id="PRU00284"/>
    </source>
</evidence>
<dbReference type="SMART" id="SM00283">
    <property type="entry name" value="MA"/>
    <property type="match status" value="1"/>
</dbReference>
<evidence type="ECO:0000256" key="6">
    <source>
        <dbReference type="ARBA" id="ARBA00023136"/>
    </source>
</evidence>
<dbReference type="PROSITE" id="PS50111">
    <property type="entry name" value="CHEMOTAXIS_TRANSDUC_2"/>
    <property type="match status" value="1"/>
</dbReference>
<evidence type="ECO:0000259" key="12">
    <source>
        <dbReference type="PROSITE" id="PS50111"/>
    </source>
</evidence>
<name>A0ABV6E5C0_9ACTN</name>
<keyword evidence="6 11" id="KW-0472">Membrane</keyword>
<evidence type="ECO:0000259" key="13">
    <source>
        <dbReference type="PROSITE" id="PS50885"/>
    </source>
</evidence>
<evidence type="ECO:0000256" key="10">
    <source>
        <dbReference type="SAM" id="MobiDB-lite"/>
    </source>
</evidence>
<organism evidence="14 15">
    <name type="scientific">Nocardioides zeicaulis</name>
    <dbReference type="NCBI Taxonomy" id="1776857"/>
    <lineage>
        <taxon>Bacteria</taxon>
        <taxon>Bacillati</taxon>
        <taxon>Actinomycetota</taxon>
        <taxon>Actinomycetes</taxon>
        <taxon>Propionibacteriales</taxon>
        <taxon>Nocardioidaceae</taxon>
        <taxon>Nocardioides</taxon>
    </lineage>
</organism>
<accession>A0ABV6E5C0</accession>
<evidence type="ECO:0000256" key="1">
    <source>
        <dbReference type="ARBA" id="ARBA00004651"/>
    </source>
</evidence>
<dbReference type="CDD" id="cd06225">
    <property type="entry name" value="HAMP"/>
    <property type="match status" value="1"/>
</dbReference>
<dbReference type="RefSeq" id="WP_378519963.1">
    <property type="nucleotide sequence ID" value="NZ_CBCSDI010000005.1"/>
</dbReference>
<dbReference type="Proteomes" id="UP001589698">
    <property type="component" value="Unassembled WGS sequence"/>
</dbReference>
<dbReference type="PROSITE" id="PS50885">
    <property type="entry name" value="HAMP"/>
    <property type="match status" value="1"/>
</dbReference>
<dbReference type="CDD" id="cd12912">
    <property type="entry name" value="PDC2_MCP_like"/>
    <property type="match status" value="1"/>
</dbReference>
<keyword evidence="4 11" id="KW-0812">Transmembrane</keyword>